<evidence type="ECO:0000256" key="5">
    <source>
        <dbReference type="ARBA" id="ARBA00023136"/>
    </source>
</evidence>
<keyword evidence="9" id="KW-0256">Endoplasmic reticulum</keyword>
<dbReference type="GO" id="GO:0006488">
    <property type="term" value="P:dolichol-linked oligosaccharide biosynthetic process"/>
    <property type="evidence" value="ECO:0007669"/>
    <property type="project" value="UniProtKB-UniRule"/>
</dbReference>
<comment type="function">
    <text evidence="9">Plays a key role in early steps of protein N-linked glycosylation by being involved in the conversion of polyprenol into dolichol. Acts as a polyprenal reductase that mediates the reduction of polyprenal into dolichal in a NADP-dependent mechanism. Dolichols are required for the synthesis of dolichol-linked monosaccharides and the oligosaccharide precursor used for N-glycosylation.</text>
</comment>
<organism evidence="11">
    <name type="scientific">Strongyloides ratti</name>
    <name type="common">Parasitic roundworm</name>
    <dbReference type="NCBI Taxonomy" id="34506"/>
    <lineage>
        <taxon>Eukaryota</taxon>
        <taxon>Metazoa</taxon>
        <taxon>Ecdysozoa</taxon>
        <taxon>Nematoda</taxon>
        <taxon>Chromadorea</taxon>
        <taxon>Rhabditida</taxon>
        <taxon>Tylenchina</taxon>
        <taxon>Panagrolaimomorpha</taxon>
        <taxon>Strongyloidoidea</taxon>
        <taxon>Strongyloididae</taxon>
        <taxon>Strongyloides</taxon>
    </lineage>
</organism>
<dbReference type="GeneID" id="36378056"/>
<keyword evidence="4 9" id="KW-1133">Transmembrane helix</keyword>
<dbReference type="GO" id="GO:0160198">
    <property type="term" value="F:polyprenal reductase activity"/>
    <property type="evidence" value="ECO:0007669"/>
    <property type="project" value="UniProtKB-EC"/>
</dbReference>
<keyword evidence="5 9" id="KW-0472">Membrane</keyword>
<dbReference type="GO" id="GO:0005789">
    <property type="term" value="C:endoplasmic reticulum membrane"/>
    <property type="evidence" value="ECO:0007669"/>
    <property type="project" value="UniProtKB-SubCell"/>
</dbReference>
<feature type="transmembrane region" description="Helical" evidence="9">
    <location>
        <begin position="6"/>
        <end position="29"/>
    </location>
</feature>
<dbReference type="GO" id="GO:0003865">
    <property type="term" value="F:3-oxo-5-alpha-steroid 4-dehydrogenase activity"/>
    <property type="evidence" value="ECO:0007669"/>
    <property type="project" value="TreeGrafter"/>
</dbReference>
<evidence type="ECO:0000313" key="12">
    <source>
        <dbReference type="Proteomes" id="UP000035682"/>
    </source>
</evidence>
<evidence type="ECO:0000256" key="9">
    <source>
        <dbReference type="RuleBase" id="RU367081"/>
    </source>
</evidence>
<dbReference type="UniPathway" id="UPA00378"/>
<dbReference type="GO" id="GO:0016095">
    <property type="term" value="P:polyprenol catabolic process"/>
    <property type="evidence" value="ECO:0007669"/>
    <property type="project" value="UniProtKB-UniRule"/>
</dbReference>
<name>A0A090L7L4_STRRB</name>
<dbReference type="PANTHER" id="PTHR14624:SF0">
    <property type="entry name" value="POLYPRENOL REDUCTASE"/>
    <property type="match status" value="1"/>
</dbReference>
<evidence type="ECO:0000313" key="14">
    <source>
        <dbReference type="WormBase" id="SRAE_2000036900"/>
    </source>
</evidence>
<dbReference type="EMBL" id="LN609529">
    <property type="protein sequence ID" value="CEF65692.1"/>
    <property type="molecule type" value="Genomic_DNA"/>
</dbReference>
<dbReference type="WormBase" id="SRAE_2000036900">
    <property type="protein sequence ID" value="SRP11398"/>
    <property type="gene ID" value="WBGene00260562"/>
</dbReference>
<gene>
    <name evidence="11 13 14" type="ORF">SRAE_2000036900</name>
</gene>
<feature type="transmembrane region" description="Helical" evidence="9">
    <location>
        <begin position="64"/>
        <end position="84"/>
    </location>
</feature>
<comment type="similarity">
    <text evidence="6 9">Belongs to the steroid 5-alpha reductase family. Polyprenal reductase subfamily.</text>
</comment>
<dbReference type="EC" id="1.3.1.94" evidence="2 9"/>
<keyword evidence="9" id="KW-0521">NADP</keyword>
<feature type="domain" description="3-oxo-5-alpha-steroid 4-dehydrogenase C-terminal" evidence="10">
    <location>
        <begin position="122"/>
        <end position="204"/>
    </location>
</feature>
<evidence type="ECO:0000259" key="10">
    <source>
        <dbReference type="Pfam" id="PF02544"/>
    </source>
</evidence>
<feature type="transmembrane region" description="Helical" evidence="9">
    <location>
        <begin position="161"/>
        <end position="178"/>
    </location>
</feature>
<dbReference type="Pfam" id="PF02544">
    <property type="entry name" value="Steroid_dh"/>
    <property type="match status" value="1"/>
</dbReference>
<evidence type="ECO:0000256" key="8">
    <source>
        <dbReference type="ARBA" id="ARBA00049427"/>
    </source>
</evidence>
<keyword evidence="3 9" id="KW-0812">Transmembrane</keyword>
<dbReference type="STRING" id="34506.A0A090L7L4"/>
<comment type="catalytic activity">
    <reaction evidence="8 9">
        <text>a di-trans,poly-cis-dolichal + NADP(+) = a di-trans,poly-cis-polyprenal + NADPH + H(+)</text>
        <dbReference type="Rhea" id="RHEA:80727"/>
        <dbReference type="Rhea" id="RHEA-COMP:19536"/>
        <dbReference type="Rhea" id="RHEA-COMP:19537"/>
        <dbReference type="ChEBI" id="CHEBI:15378"/>
        <dbReference type="ChEBI" id="CHEBI:57783"/>
        <dbReference type="ChEBI" id="CHEBI:58349"/>
        <dbReference type="ChEBI" id="CHEBI:231623"/>
        <dbReference type="ChEBI" id="CHEBI:231637"/>
        <dbReference type="EC" id="1.3.1.94"/>
    </reaction>
    <physiologicalReaction direction="right-to-left" evidence="8 9">
        <dbReference type="Rhea" id="RHEA:80729"/>
    </physiologicalReaction>
</comment>
<reference evidence="13" key="2">
    <citation type="submission" date="2020-12" db="UniProtKB">
        <authorList>
            <consortium name="WormBaseParasite"/>
        </authorList>
    </citation>
    <scope>IDENTIFICATION</scope>
</reference>
<evidence type="ECO:0000256" key="2">
    <source>
        <dbReference type="ARBA" id="ARBA00012522"/>
    </source>
</evidence>
<sequence length="204" mass="24058">MIPENFVQFYLLLVSVTLLPLSFGILFDLENGIFKFLKPLIFYGKTLEEKNILSYFSVPKSSFCIFYIVGEILSLTLLILLYFTPNILVPIIKWLYFFGYSKEIQSYETTLLIFICLSIHIGRRFHKVCLNGIHKFVCCPHFFYEILIYITLYGIGKSQNLLYFLLFVLINQMIAAKTNQIWYRKKFSDNSEIVNRKALIPFIY</sequence>
<evidence type="ECO:0000313" key="11">
    <source>
        <dbReference type="EMBL" id="CEF65692.1"/>
    </source>
</evidence>
<dbReference type="AlphaFoldDB" id="A0A090L7L4"/>
<reference evidence="11 12" key="1">
    <citation type="submission" date="2014-09" db="EMBL/GenBank/DDBJ databases">
        <authorList>
            <person name="Martin A.A."/>
        </authorList>
    </citation>
    <scope>NUCLEOTIDE SEQUENCE</scope>
    <source>
        <strain evidence="12">ED321</strain>
        <strain evidence="11">ED321 Heterogonic</strain>
    </source>
</reference>
<dbReference type="OrthoDB" id="5788137at2759"/>
<dbReference type="InterPro" id="IPR001104">
    <property type="entry name" value="3-oxo-5_a-steroid_4-DH_C"/>
</dbReference>
<dbReference type="WBParaSite" id="SRAE_2000036900.1">
    <property type="protein sequence ID" value="SRAE_2000036900.1"/>
    <property type="gene ID" value="WBGene00260562"/>
</dbReference>
<comment type="subcellular location">
    <subcellularLocation>
        <location evidence="1">Endomembrane system</location>
        <topology evidence="1">Multi-pass membrane protein</topology>
    </subcellularLocation>
    <subcellularLocation>
        <location evidence="9">Endoplasmic reticulum membrane</location>
    </subcellularLocation>
</comment>
<dbReference type="CTD" id="36378056"/>
<dbReference type="RefSeq" id="XP_024504892.1">
    <property type="nucleotide sequence ID" value="XM_024651190.1"/>
</dbReference>
<evidence type="ECO:0000256" key="1">
    <source>
        <dbReference type="ARBA" id="ARBA00004127"/>
    </source>
</evidence>
<evidence type="ECO:0000256" key="6">
    <source>
        <dbReference type="ARBA" id="ARBA00046320"/>
    </source>
</evidence>
<dbReference type="InterPro" id="IPR039698">
    <property type="entry name" value="Dfg10/SRD5A3"/>
</dbReference>
<feature type="transmembrane region" description="Helical" evidence="9">
    <location>
        <begin position="104"/>
        <end position="121"/>
    </location>
</feature>
<evidence type="ECO:0000256" key="4">
    <source>
        <dbReference type="ARBA" id="ARBA00022989"/>
    </source>
</evidence>
<protein>
    <recommendedName>
        <fullName evidence="7 9">Polyprenal reductase</fullName>
        <ecNumber evidence="2 9">1.3.1.94</ecNumber>
    </recommendedName>
</protein>
<dbReference type="PANTHER" id="PTHR14624">
    <property type="entry name" value="DFG10 PROTEIN"/>
    <property type="match status" value="1"/>
</dbReference>
<keyword evidence="9" id="KW-0560">Oxidoreductase</keyword>
<comment type="pathway">
    <text evidence="9">Protein modification; protein glycosylation.</text>
</comment>
<dbReference type="GO" id="GO:0102389">
    <property type="term" value="F:polyprenol reductase activity"/>
    <property type="evidence" value="ECO:0007669"/>
    <property type="project" value="UniProtKB-UniRule"/>
</dbReference>
<keyword evidence="12" id="KW-1185">Reference proteome</keyword>
<accession>A0A090L7L4</accession>
<proteinExistence type="inferred from homology"/>
<evidence type="ECO:0000256" key="7">
    <source>
        <dbReference type="ARBA" id="ARBA00047186"/>
    </source>
</evidence>
<feature type="transmembrane region" description="Helical" evidence="9">
    <location>
        <begin position="133"/>
        <end position="155"/>
    </location>
</feature>
<dbReference type="Proteomes" id="UP000035682">
    <property type="component" value="Unplaced"/>
</dbReference>
<evidence type="ECO:0000256" key="3">
    <source>
        <dbReference type="ARBA" id="ARBA00022692"/>
    </source>
</evidence>
<dbReference type="PROSITE" id="PS50244">
    <property type="entry name" value="S5A_REDUCTASE"/>
    <property type="match status" value="1"/>
</dbReference>
<evidence type="ECO:0000313" key="13">
    <source>
        <dbReference type="WBParaSite" id="SRAE_2000036900.1"/>
    </source>
</evidence>